<evidence type="ECO:0000313" key="2">
    <source>
        <dbReference type="EMBL" id="RKF18503.1"/>
    </source>
</evidence>
<feature type="compositionally biased region" description="Polar residues" evidence="1">
    <location>
        <begin position="58"/>
        <end position="73"/>
    </location>
</feature>
<dbReference type="OrthoDB" id="6385931at2"/>
<reference evidence="2 3" key="1">
    <citation type="submission" date="2018-09" db="EMBL/GenBank/DDBJ databases">
        <authorList>
            <person name="Wang Z."/>
        </authorList>
    </citation>
    <scope>NUCLEOTIDE SEQUENCE [LARGE SCALE GENOMIC DNA]</scope>
    <source>
        <strain evidence="2 3">ALS 81</strain>
    </source>
</reference>
<sequence>MKVNYDLGAASFESIYAMRQRIQGNSPRPTITEYTANQQMRSPGSKVFGTGRDVPPDQSATQLREGHNAQTANRKAIREAMNRSIDDVPRHIRQYAEAMDERGNRGQVLLARA</sequence>
<organism evidence="2 3">
    <name type="scientific">Alginatibacterium sediminis</name>
    <dbReference type="NCBI Taxonomy" id="2164068"/>
    <lineage>
        <taxon>Bacteria</taxon>
        <taxon>Pseudomonadati</taxon>
        <taxon>Pseudomonadota</taxon>
        <taxon>Gammaproteobacteria</taxon>
        <taxon>Alteromonadales</taxon>
        <taxon>Alteromonadaceae</taxon>
        <taxon>Alginatibacterium</taxon>
    </lineage>
</organism>
<dbReference type="AlphaFoldDB" id="A0A420ECW0"/>
<evidence type="ECO:0000313" key="3">
    <source>
        <dbReference type="Proteomes" id="UP000286482"/>
    </source>
</evidence>
<keyword evidence="3" id="KW-1185">Reference proteome</keyword>
<evidence type="ECO:0000256" key="1">
    <source>
        <dbReference type="SAM" id="MobiDB-lite"/>
    </source>
</evidence>
<protein>
    <submittedName>
        <fullName evidence="2">Uncharacterized protein</fullName>
    </submittedName>
</protein>
<accession>A0A420ECW0</accession>
<feature type="region of interest" description="Disordered" evidence="1">
    <location>
        <begin position="37"/>
        <end position="73"/>
    </location>
</feature>
<proteinExistence type="predicted"/>
<name>A0A420ECW0_9ALTE</name>
<dbReference type="RefSeq" id="WP_120354582.1">
    <property type="nucleotide sequence ID" value="NZ_RAQO01000005.1"/>
</dbReference>
<comment type="caution">
    <text evidence="2">The sequence shown here is derived from an EMBL/GenBank/DDBJ whole genome shotgun (WGS) entry which is preliminary data.</text>
</comment>
<gene>
    <name evidence="2" type="ORF">DBZ36_08830</name>
</gene>
<dbReference type="Proteomes" id="UP000286482">
    <property type="component" value="Unassembled WGS sequence"/>
</dbReference>
<dbReference type="EMBL" id="RAQO01000005">
    <property type="protein sequence ID" value="RKF18503.1"/>
    <property type="molecule type" value="Genomic_DNA"/>
</dbReference>